<protein>
    <submittedName>
        <fullName evidence="11">Protein HEXIM1</fullName>
    </submittedName>
</protein>
<evidence type="ECO:0000256" key="4">
    <source>
        <dbReference type="ARBA" id="ARBA00023015"/>
    </source>
</evidence>
<dbReference type="PANTHER" id="PTHR13469:SF8">
    <property type="entry name" value="HEXIM P-TEFB COMPLEX SUBUNIT 1"/>
    <property type="match status" value="1"/>
</dbReference>
<feature type="compositionally biased region" description="Basic and acidic residues" evidence="9">
    <location>
        <begin position="223"/>
        <end position="240"/>
    </location>
</feature>
<keyword evidence="3" id="KW-0678">Repressor</keyword>
<feature type="compositionally biased region" description="Polar residues" evidence="9">
    <location>
        <begin position="8"/>
        <end position="21"/>
    </location>
</feature>
<dbReference type="GO" id="GO:0004861">
    <property type="term" value="F:cyclin-dependent protein serine/threonine kinase inhibitor activity"/>
    <property type="evidence" value="ECO:0007669"/>
    <property type="project" value="InterPro"/>
</dbReference>
<dbReference type="Gene3D" id="6.10.250.2910">
    <property type="match status" value="1"/>
</dbReference>
<dbReference type="PANTHER" id="PTHR13469">
    <property type="entry name" value="HEXAMETHYLENE BISACETAMIDE INDUCIBLE 1"/>
    <property type="match status" value="1"/>
</dbReference>
<evidence type="ECO:0000256" key="3">
    <source>
        <dbReference type="ARBA" id="ARBA00022491"/>
    </source>
</evidence>
<sequence length="353" mass="39080">MADAALPASQQQPNGKTSPISTCRGAGGGDGGGGGVGGDGGGPFLVSPPTTQKMLQGEEMDGRWQPREAMQQDGSPMSGMDACPGAEWDTLLVGGSQGLGASGGEVAGPNCSEVANLQNADDGNPMTVPCQEYSGPVGQRCRPQAVGEEEKQLGKKKHRRRPSKKKRHWKPYYKLSWEEKKKFDEKQSQRASRLRAEMFAKGQPVAPYNTTQFLMEDHDQEEPDLKTDLCPKKAATKSDETSEEDFVEEEDGGSDGMGGDGSEFLQKDFSETYERYHVESLQNMSKQELIKEYLELEKCLSKMEEENNCLRMENKKFMGDLMELDRLRAENQKLLKENELRKQQEKPLSKLGE</sequence>
<evidence type="ECO:0000256" key="6">
    <source>
        <dbReference type="ARBA" id="ARBA00023163"/>
    </source>
</evidence>
<dbReference type="GO" id="GO:0000122">
    <property type="term" value="P:negative regulation of transcription by RNA polymerase II"/>
    <property type="evidence" value="ECO:0007669"/>
    <property type="project" value="InterPro"/>
</dbReference>
<evidence type="ECO:0000256" key="8">
    <source>
        <dbReference type="SAM" id="Coils"/>
    </source>
</evidence>
<feature type="region of interest" description="Disordered" evidence="9">
    <location>
        <begin position="1"/>
        <end position="88"/>
    </location>
</feature>
<dbReference type="OrthoDB" id="10058500at2759"/>
<keyword evidence="10" id="KW-1185">Reference proteome</keyword>
<dbReference type="InterPro" id="IPR024872">
    <property type="entry name" value="HEXIM"/>
</dbReference>
<dbReference type="GO" id="GO:0005654">
    <property type="term" value="C:nucleoplasm"/>
    <property type="evidence" value="ECO:0007669"/>
    <property type="project" value="TreeGrafter"/>
</dbReference>
<keyword evidence="7" id="KW-0539">Nucleus</keyword>
<keyword evidence="5 8" id="KW-0175">Coiled coil</keyword>
<evidence type="ECO:0000313" key="11">
    <source>
        <dbReference type="RefSeq" id="XP_020653685.2"/>
    </source>
</evidence>
<evidence type="ECO:0000256" key="1">
    <source>
        <dbReference type="ARBA" id="ARBA00004123"/>
    </source>
</evidence>
<feature type="compositionally biased region" description="Acidic residues" evidence="9">
    <location>
        <begin position="241"/>
        <end position="253"/>
    </location>
</feature>
<dbReference type="Proteomes" id="UP001652642">
    <property type="component" value="Chromosome 6"/>
</dbReference>
<feature type="compositionally biased region" description="Gly residues" evidence="9">
    <location>
        <begin position="25"/>
        <end position="43"/>
    </location>
</feature>
<evidence type="ECO:0000256" key="2">
    <source>
        <dbReference type="ARBA" id="ARBA00008409"/>
    </source>
</evidence>
<evidence type="ECO:0000256" key="9">
    <source>
        <dbReference type="SAM" id="MobiDB-lite"/>
    </source>
</evidence>
<evidence type="ECO:0000313" key="10">
    <source>
        <dbReference type="Proteomes" id="UP001652642"/>
    </source>
</evidence>
<reference evidence="11" key="1">
    <citation type="submission" date="2025-08" db="UniProtKB">
        <authorList>
            <consortium name="RefSeq"/>
        </authorList>
    </citation>
    <scope>IDENTIFICATION</scope>
</reference>
<evidence type="ECO:0000256" key="5">
    <source>
        <dbReference type="ARBA" id="ARBA00023054"/>
    </source>
</evidence>
<name>A0A6J0U304_9SAUR</name>
<organism evidence="10 11">
    <name type="scientific">Pogona vitticeps</name>
    <name type="common">central bearded dragon</name>
    <dbReference type="NCBI Taxonomy" id="103695"/>
    <lineage>
        <taxon>Eukaryota</taxon>
        <taxon>Metazoa</taxon>
        <taxon>Chordata</taxon>
        <taxon>Craniata</taxon>
        <taxon>Vertebrata</taxon>
        <taxon>Euteleostomi</taxon>
        <taxon>Lepidosauria</taxon>
        <taxon>Squamata</taxon>
        <taxon>Bifurcata</taxon>
        <taxon>Unidentata</taxon>
        <taxon>Episquamata</taxon>
        <taxon>Toxicofera</taxon>
        <taxon>Iguania</taxon>
        <taxon>Acrodonta</taxon>
        <taxon>Agamidae</taxon>
        <taxon>Amphibolurinae</taxon>
        <taxon>Pogona</taxon>
    </lineage>
</organism>
<gene>
    <name evidence="11" type="primary">HEXIM1</name>
</gene>
<proteinExistence type="inferred from homology"/>
<accession>A0A6J0U304</accession>
<dbReference type="GO" id="GO:0097322">
    <property type="term" value="F:7SK snRNA binding"/>
    <property type="evidence" value="ECO:0007669"/>
    <property type="project" value="TreeGrafter"/>
</dbReference>
<feature type="compositionally biased region" description="Basic residues" evidence="9">
    <location>
        <begin position="154"/>
        <end position="169"/>
    </location>
</feature>
<dbReference type="PRINTS" id="PR02094">
    <property type="entry name" value="HEXIMFAMILY"/>
</dbReference>
<comment type="subcellular location">
    <subcellularLocation>
        <location evidence="1">Nucleus</location>
    </subcellularLocation>
</comment>
<feature type="region of interest" description="Disordered" evidence="9">
    <location>
        <begin position="118"/>
        <end position="169"/>
    </location>
</feature>
<dbReference type="InParanoid" id="A0A6J0U304"/>
<dbReference type="KEGG" id="pvt:110081385"/>
<comment type="similarity">
    <text evidence="2">Belongs to the HEXIM family.</text>
</comment>
<keyword evidence="6" id="KW-0804">Transcription</keyword>
<dbReference type="CTD" id="10614"/>
<keyword evidence="4" id="KW-0805">Transcription regulation</keyword>
<dbReference type="RefSeq" id="XP_020653685.2">
    <property type="nucleotide sequence ID" value="XM_020798026.2"/>
</dbReference>
<feature type="coiled-coil region" evidence="8">
    <location>
        <begin position="286"/>
        <end position="346"/>
    </location>
</feature>
<dbReference type="Pfam" id="PF15313">
    <property type="entry name" value="HEXIM"/>
    <property type="match status" value="1"/>
</dbReference>
<feature type="region of interest" description="Disordered" evidence="9">
    <location>
        <begin position="219"/>
        <end position="264"/>
    </location>
</feature>
<dbReference type="GO" id="GO:0005737">
    <property type="term" value="C:cytoplasm"/>
    <property type="evidence" value="ECO:0007669"/>
    <property type="project" value="InterPro"/>
</dbReference>
<evidence type="ECO:0000256" key="7">
    <source>
        <dbReference type="ARBA" id="ARBA00023242"/>
    </source>
</evidence>
<dbReference type="GeneID" id="110081385"/>